<keyword evidence="2 3" id="KW-0808">Transferase</keyword>
<dbReference type="GO" id="GO:0005829">
    <property type="term" value="C:cytosol"/>
    <property type="evidence" value="ECO:0007669"/>
    <property type="project" value="TreeGrafter"/>
</dbReference>
<gene>
    <name evidence="3" type="ORF">RZN69_19525</name>
</gene>
<keyword evidence="4" id="KW-1185">Reference proteome</keyword>
<evidence type="ECO:0000256" key="2">
    <source>
        <dbReference type="ARBA" id="ARBA00022679"/>
    </source>
</evidence>
<dbReference type="GO" id="GO:0008713">
    <property type="term" value="F:ADP-heptose-lipopolysaccharide heptosyltransferase activity"/>
    <property type="evidence" value="ECO:0007669"/>
    <property type="project" value="TreeGrafter"/>
</dbReference>
<organism evidence="3 4">
    <name type="scientific">Rubellicoccus peritrichatus</name>
    <dbReference type="NCBI Taxonomy" id="3080537"/>
    <lineage>
        <taxon>Bacteria</taxon>
        <taxon>Pseudomonadati</taxon>
        <taxon>Verrucomicrobiota</taxon>
        <taxon>Opitutia</taxon>
        <taxon>Puniceicoccales</taxon>
        <taxon>Cerasicoccaceae</taxon>
        <taxon>Rubellicoccus</taxon>
    </lineage>
</organism>
<dbReference type="EMBL" id="CP136920">
    <property type="protein sequence ID" value="WOO40820.1"/>
    <property type="molecule type" value="Genomic_DNA"/>
</dbReference>
<dbReference type="EC" id="2.4.-.-" evidence="3"/>
<sequence length="362" mass="38960">MGLSQRVFALLLKPLGKAQPLPKSPQAIFVLRNNDLGDVLVITPVFAALKKRFPKARIIAGVGDWAAPLLKGNPNIDAIVTMNAPWHNKANCRHSPNSPMGFLLSLKYILFSTEAKALRQEKADVGIDILGSPQGTLLMARADIPYRIGVRGYAGGDTGCQASVDFDSNQTVANQAFKQLTLLGATSPEETRPQIYLSQSEIDEAQTRWGERKRRLVIAPGSGIIEKSWPIKNFCNLAKLCSQASWDIAIIGGAKDKQLGAAINKAIDGKALDMTGSLTMRETCAMVQSTHSLIGNSSVAIHIAAAFSIPTLVVLGPLFESASQHQKQWGSPGQIHLGRDTDKPQIATPDEAYTALESLSSK</sequence>
<dbReference type="Proteomes" id="UP001304300">
    <property type="component" value="Chromosome"/>
</dbReference>
<reference evidence="3 4" key="1">
    <citation type="submission" date="2023-10" db="EMBL/GenBank/DDBJ databases">
        <title>Rubellicoccus peritrichatus gen. nov., sp. nov., isolated from an algae of coral reef tank.</title>
        <authorList>
            <person name="Luo J."/>
        </authorList>
    </citation>
    <scope>NUCLEOTIDE SEQUENCE [LARGE SCALE GENOMIC DNA]</scope>
    <source>
        <strain evidence="3 4">CR14</strain>
    </source>
</reference>
<dbReference type="InterPro" id="IPR051199">
    <property type="entry name" value="LPS_LOS_Heptosyltrfase"/>
</dbReference>
<name>A0AAQ3L7S4_9BACT</name>
<dbReference type="CDD" id="cd03789">
    <property type="entry name" value="GT9_LPS_heptosyltransferase"/>
    <property type="match status" value="1"/>
</dbReference>
<dbReference type="GO" id="GO:0009244">
    <property type="term" value="P:lipopolysaccharide core region biosynthetic process"/>
    <property type="evidence" value="ECO:0007669"/>
    <property type="project" value="TreeGrafter"/>
</dbReference>
<proteinExistence type="predicted"/>
<evidence type="ECO:0000313" key="4">
    <source>
        <dbReference type="Proteomes" id="UP001304300"/>
    </source>
</evidence>
<dbReference type="KEGG" id="puo:RZN69_19525"/>
<accession>A0AAQ3L7S4</accession>
<dbReference type="Pfam" id="PF01075">
    <property type="entry name" value="Glyco_transf_9"/>
    <property type="match status" value="1"/>
</dbReference>
<evidence type="ECO:0000256" key="1">
    <source>
        <dbReference type="ARBA" id="ARBA00022676"/>
    </source>
</evidence>
<dbReference type="AlphaFoldDB" id="A0AAQ3L7S4"/>
<dbReference type="PANTHER" id="PTHR30160">
    <property type="entry name" value="TETRAACYLDISACCHARIDE 4'-KINASE-RELATED"/>
    <property type="match status" value="1"/>
</dbReference>
<dbReference type="Gene3D" id="3.40.50.2000">
    <property type="entry name" value="Glycogen Phosphorylase B"/>
    <property type="match status" value="2"/>
</dbReference>
<protein>
    <submittedName>
        <fullName evidence="3">Glycosyltransferase family 9 protein</fullName>
        <ecNumber evidence="3">2.4.-.-</ecNumber>
    </submittedName>
</protein>
<dbReference type="RefSeq" id="WP_317833029.1">
    <property type="nucleotide sequence ID" value="NZ_CP136920.1"/>
</dbReference>
<keyword evidence="1 3" id="KW-0328">Glycosyltransferase</keyword>
<dbReference type="SUPFAM" id="SSF53756">
    <property type="entry name" value="UDP-Glycosyltransferase/glycogen phosphorylase"/>
    <property type="match status" value="1"/>
</dbReference>
<dbReference type="InterPro" id="IPR002201">
    <property type="entry name" value="Glyco_trans_9"/>
</dbReference>
<dbReference type="PANTHER" id="PTHR30160:SF1">
    <property type="entry name" value="LIPOPOLYSACCHARIDE 1,2-N-ACETYLGLUCOSAMINETRANSFERASE-RELATED"/>
    <property type="match status" value="1"/>
</dbReference>
<evidence type="ECO:0000313" key="3">
    <source>
        <dbReference type="EMBL" id="WOO40820.1"/>
    </source>
</evidence>